<evidence type="ECO:0000256" key="3">
    <source>
        <dbReference type="ARBA" id="ARBA00023125"/>
    </source>
</evidence>
<accession>A0A3D4S449</accession>
<dbReference type="Pfam" id="PF21715">
    <property type="entry name" value="CggR_N"/>
    <property type="match status" value="1"/>
</dbReference>
<name>A0A3D4S449_9ENTE</name>
<dbReference type="STRING" id="1121105.GCA_000421665_01739"/>
<evidence type="ECO:0000256" key="2">
    <source>
        <dbReference type="ARBA" id="ARBA00023015"/>
    </source>
</evidence>
<keyword evidence="2" id="KW-0805">Transcription regulation</keyword>
<keyword evidence="4" id="KW-0804">Transcription</keyword>
<dbReference type="InterPro" id="IPR037171">
    <property type="entry name" value="NagB/RpiA_transferase-like"/>
</dbReference>
<dbReference type="PANTHER" id="PTHR34294">
    <property type="entry name" value="TRANSCRIPTIONAL REGULATOR-RELATED"/>
    <property type="match status" value="1"/>
</dbReference>
<dbReference type="Gene3D" id="1.10.10.10">
    <property type="entry name" value="Winged helix-like DNA-binding domain superfamily/Winged helix DNA-binding domain"/>
    <property type="match status" value="1"/>
</dbReference>
<dbReference type="InterPro" id="IPR036388">
    <property type="entry name" value="WH-like_DNA-bd_sf"/>
</dbReference>
<dbReference type="InterPro" id="IPR036390">
    <property type="entry name" value="WH_DNA-bd_sf"/>
</dbReference>
<keyword evidence="3" id="KW-0238">DNA-binding</keyword>
<sequence>MKNVPIEKGVDKLMDQYQLSRLLGADLLEALFHRFHLLNYLKEHGPIGRRGLALELRTSERAIRAEVEALRNQQLVDFSRKGIVVLDTTKDYLAKSSIDQMVKKTMTDTEKAVADQLSAAFVRIVPGDVKDMNYPLEASSQLAQVLDWILPFGFSKIAVTGGTTLANVSSGLSEKLARNRELDFIPARGGIGNSNLIQANTIAEQMAVQLNALHQSLFVPEHVSQETYESLIEEPTVKAVLKELKEAKVVLFSIGQAIPMALRRNLSQQVMSELKEGQVVGEAFGIFFNSSGEAVVKLPRIGFHLSDLDKIKYPIAIVSGREKVAPLVAFMHMVPHHHMWLVIDEEIANQILQGKPL</sequence>
<dbReference type="SUPFAM" id="SSF46785">
    <property type="entry name" value="Winged helix' DNA-binding domain"/>
    <property type="match status" value="1"/>
</dbReference>
<dbReference type="Proteomes" id="UP000262195">
    <property type="component" value="Unassembled WGS sequence"/>
</dbReference>
<dbReference type="InterPro" id="IPR051054">
    <property type="entry name" value="SorC_transcr_regulators"/>
</dbReference>
<comment type="similarity">
    <text evidence="1">Belongs to the SorC transcriptional regulatory family.</text>
</comment>
<evidence type="ECO:0000259" key="5">
    <source>
        <dbReference type="Pfam" id="PF04198"/>
    </source>
</evidence>
<dbReference type="Pfam" id="PF04198">
    <property type="entry name" value="Sugar-bind"/>
    <property type="match status" value="1"/>
</dbReference>
<proteinExistence type="inferred from homology"/>
<dbReference type="InterPro" id="IPR048715">
    <property type="entry name" value="CggR_N"/>
</dbReference>
<dbReference type="SUPFAM" id="SSF100950">
    <property type="entry name" value="NagB/RpiA/CoA transferase-like"/>
    <property type="match status" value="1"/>
</dbReference>
<evidence type="ECO:0000313" key="8">
    <source>
        <dbReference type="Proteomes" id="UP000262195"/>
    </source>
</evidence>
<dbReference type="GO" id="GO:0003677">
    <property type="term" value="F:DNA binding"/>
    <property type="evidence" value="ECO:0007669"/>
    <property type="project" value="UniProtKB-KW"/>
</dbReference>
<dbReference type="PANTHER" id="PTHR34294:SF5">
    <property type="entry name" value="CENTRAL GLYCOLYTIC GENES REGULATOR"/>
    <property type="match status" value="1"/>
</dbReference>
<dbReference type="GO" id="GO:0030246">
    <property type="term" value="F:carbohydrate binding"/>
    <property type="evidence" value="ECO:0007669"/>
    <property type="project" value="InterPro"/>
</dbReference>
<organism evidence="7 8">
    <name type="scientific">Bavariicoccus seileri</name>
    <dbReference type="NCBI Taxonomy" id="549685"/>
    <lineage>
        <taxon>Bacteria</taxon>
        <taxon>Bacillati</taxon>
        <taxon>Bacillota</taxon>
        <taxon>Bacilli</taxon>
        <taxon>Lactobacillales</taxon>
        <taxon>Enterococcaceae</taxon>
        <taxon>Bavariicoccus</taxon>
    </lineage>
</organism>
<dbReference type="AlphaFoldDB" id="A0A3D4S449"/>
<feature type="domain" description="CggR N-terminal DNA binding" evidence="6">
    <location>
        <begin position="33"/>
        <end position="92"/>
    </location>
</feature>
<dbReference type="Gene3D" id="3.40.50.1360">
    <property type="match status" value="1"/>
</dbReference>
<dbReference type="InterPro" id="IPR007324">
    <property type="entry name" value="Sugar-bd_dom_put"/>
</dbReference>
<feature type="domain" description="Sugar-binding" evidence="5">
    <location>
        <begin position="106"/>
        <end position="353"/>
    </location>
</feature>
<evidence type="ECO:0000259" key="6">
    <source>
        <dbReference type="Pfam" id="PF21715"/>
    </source>
</evidence>
<evidence type="ECO:0000256" key="4">
    <source>
        <dbReference type="ARBA" id="ARBA00023163"/>
    </source>
</evidence>
<gene>
    <name evidence="7" type="ORF">DIW15_01010</name>
</gene>
<dbReference type="EMBL" id="DQHO01000007">
    <property type="protein sequence ID" value="HCS93272.1"/>
    <property type="molecule type" value="Genomic_DNA"/>
</dbReference>
<comment type="caution">
    <text evidence="7">The sequence shown here is derived from an EMBL/GenBank/DDBJ whole genome shotgun (WGS) entry which is preliminary data.</text>
</comment>
<protein>
    <submittedName>
        <fullName evidence="7">SorC family transcriptional regulator</fullName>
    </submittedName>
</protein>
<evidence type="ECO:0000313" key="7">
    <source>
        <dbReference type="EMBL" id="HCS93272.1"/>
    </source>
</evidence>
<evidence type="ECO:0000256" key="1">
    <source>
        <dbReference type="ARBA" id="ARBA00010466"/>
    </source>
</evidence>
<reference evidence="7 8" key="1">
    <citation type="journal article" date="2018" name="Nat. Biotechnol.">
        <title>A standardized bacterial taxonomy based on genome phylogeny substantially revises the tree of life.</title>
        <authorList>
            <person name="Parks D.H."/>
            <person name="Chuvochina M."/>
            <person name="Waite D.W."/>
            <person name="Rinke C."/>
            <person name="Skarshewski A."/>
            <person name="Chaumeil P.A."/>
            <person name="Hugenholtz P."/>
        </authorList>
    </citation>
    <scope>NUCLEOTIDE SEQUENCE [LARGE SCALE GENOMIC DNA]</scope>
    <source>
        <strain evidence="7">UBA11306</strain>
    </source>
</reference>